<gene>
    <name evidence="2" type="ORF">OSJNBa0020P04.4</name>
    <name evidence="3" type="ORF">OSJNBa0085C03.47</name>
</gene>
<organism evidence="3 4">
    <name type="scientific">Oryza sativa subsp. japonica</name>
    <name type="common">Rice</name>
    <dbReference type="NCBI Taxonomy" id="39947"/>
    <lineage>
        <taxon>Eukaryota</taxon>
        <taxon>Viridiplantae</taxon>
        <taxon>Streptophyta</taxon>
        <taxon>Embryophyta</taxon>
        <taxon>Tracheophyta</taxon>
        <taxon>Spermatophyta</taxon>
        <taxon>Magnoliopsida</taxon>
        <taxon>Liliopsida</taxon>
        <taxon>Poales</taxon>
        <taxon>Poaceae</taxon>
        <taxon>BOP clade</taxon>
        <taxon>Oryzoideae</taxon>
        <taxon>Oryzeae</taxon>
        <taxon>Oryzinae</taxon>
        <taxon>Oryza</taxon>
        <taxon>Oryza sativa</taxon>
    </lineage>
</organism>
<accession>Q5Z543</accession>
<evidence type="ECO:0000313" key="4">
    <source>
        <dbReference type="Proteomes" id="UP000000763"/>
    </source>
</evidence>
<name>Q5Z543_ORYSJ</name>
<sequence length="239" mass="26035">MGASLNRVCLINTQITLTIPRKSKAPDTVEDTLGVEAVCAIGIDPVASTGIHMEHATSAGEQQSHPTEETTELPHAEDTTRSSQFLSVTPSPSFVLPPDTDMIDTQVNEKIKEICRLEGAPTFSVLLPETMPDTNDVNSTPWSLPKRFIQEPAIFVSPVVVGPGMPSSDVSLSIQLRHFLLTNGGRMDSVKLLEIDSSVAYGNNVLESFSDGSLTEELFIDFLLNIDFIKQNGKIQIFH</sequence>
<dbReference type="EMBL" id="AP005773">
    <property type="protein sequence ID" value="BAD62151.1"/>
    <property type="molecule type" value="Genomic_DNA"/>
</dbReference>
<evidence type="ECO:0000256" key="1">
    <source>
        <dbReference type="SAM" id="MobiDB-lite"/>
    </source>
</evidence>
<proteinExistence type="predicted"/>
<feature type="compositionally biased region" description="Basic and acidic residues" evidence="1">
    <location>
        <begin position="66"/>
        <end position="80"/>
    </location>
</feature>
<reference evidence="3" key="2">
    <citation type="submission" date="2002-09" db="EMBL/GenBank/DDBJ databases">
        <title>Oryza sativa nipponbare(GA3) genomic DNA, chromosome 6, BAC clone:OSJNBa0085C03.</title>
        <authorList>
            <person name="Sasaki T."/>
            <person name="Matsumoto T."/>
            <person name="Katayose Y."/>
        </authorList>
    </citation>
    <scope>NUCLEOTIDE SEQUENCE</scope>
</reference>
<evidence type="ECO:0000313" key="2">
    <source>
        <dbReference type="EMBL" id="BAD61977.1"/>
    </source>
</evidence>
<feature type="region of interest" description="Disordered" evidence="1">
    <location>
        <begin position="56"/>
        <end position="91"/>
    </location>
</feature>
<dbReference type="EMBL" id="AP005468">
    <property type="protein sequence ID" value="BAD61977.1"/>
    <property type="molecule type" value="Genomic_DNA"/>
</dbReference>
<protein>
    <submittedName>
        <fullName evidence="3">Uncharacterized protein</fullName>
    </submittedName>
</protein>
<feature type="compositionally biased region" description="Polar residues" evidence="1">
    <location>
        <begin position="81"/>
        <end position="91"/>
    </location>
</feature>
<reference evidence="2" key="1">
    <citation type="submission" date="2002-06" db="EMBL/GenBank/DDBJ databases">
        <title>Oryza sativa nipponbare(GA3) genomic DNA, chromosome 6, BAC clone:OSJNBa0020P04.</title>
        <authorList>
            <person name="Sasaki T."/>
            <person name="Matsumoto T."/>
            <person name="Katayose Y."/>
        </authorList>
    </citation>
    <scope>NUCLEOTIDE SEQUENCE</scope>
</reference>
<reference evidence="4" key="4">
    <citation type="journal article" date="2008" name="Nucleic Acids Res.">
        <title>The rice annotation project database (RAP-DB): 2008 update.</title>
        <authorList>
            <consortium name="The rice annotation project (RAP)"/>
        </authorList>
    </citation>
    <scope>GENOME REANNOTATION</scope>
    <source>
        <strain evidence="4">cv. Nipponbare</strain>
    </source>
</reference>
<reference evidence="4" key="3">
    <citation type="journal article" date="2005" name="Nature">
        <title>The map-based sequence of the rice genome.</title>
        <authorList>
            <consortium name="International rice genome sequencing project (IRGSP)"/>
            <person name="Matsumoto T."/>
            <person name="Wu J."/>
            <person name="Kanamori H."/>
            <person name="Katayose Y."/>
            <person name="Fujisawa M."/>
            <person name="Namiki N."/>
            <person name="Mizuno H."/>
            <person name="Yamamoto K."/>
            <person name="Antonio B.A."/>
            <person name="Baba T."/>
            <person name="Sakata K."/>
            <person name="Nagamura Y."/>
            <person name="Aoki H."/>
            <person name="Arikawa K."/>
            <person name="Arita K."/>
            <person name="Bito T."/>
            <person name="Chiden Y."/>
            <person name="Fujitsuka N."/>
            <person name="Fukunaka R."/>
            <person name="Hamada M."/>
            <person name="Harada C."/>
            <person name="Hayashi A."/>
            <person name="Hijishita S."/>
            <person name="Honda M."/>
            <person name="Hosokawa S."/>
            <person name="Ichikawa Y."/>
            <person name="Idonuma A."/>
            <person name="Iijima M."/>
            <person name="Ikeda M."/>
            <person name="Ikeno M."/>
            <person name="Ito K."/>
            <person name="Ito S."/>
            <person name="Ito T."/>
            <person name="Ito Y."/>
            <person name="Ito Y."/>
            <person name="Iwabuchi A."/>
            <person name="Kamiya K."/>
            <person name="Karasawa W."/>
            <person name="Kurita K."/>
            <person name="Katagiri S."/>
            <person name="Kikuta A."/>
            <person name="Kobayashi H."/>
            <person name="Kobayashi N."/>
            <person name="Machita K."/>
            <person name="Maehara T."/>
            <person name="Masukawa M."/>
            <person name="Mizubayashi T."/>
            <person name="Mukai Y."/>
            <person name="Nagasaki H."/>
            <person name="Nagata Y."/>
            <person name="Naito S."/>
            <person name="Nakashima M."/>
            <person name="Nakama Y."/>
            <person name="Nakamichi Y."/>
            <person name="Nakamura M."/>
            <person name="Meguro A."/>
            <person name="Negishi M."/>
            <person name="Ohta I."/>
            <person name="Ohta T."/>
            <person name="Okamoto M."/>
            <person name="Ono N."/>
            <person name="Saji S."/>
            <person name="Sakaguchi M."/>
            <person name="Sakai K."/>
            <person name="Shibata M."/>
            <person name="Shimokawa T."/>
            <person name="Song J."/>
            <person name="Takazaki Y."/>
            <person name="Terasawa K."/>
            <person name="Tsugane M."/>
            <person name="Tsuji K."/>
            <person name="Ueda S."/>
            <person name="Waki K."/>
            <person name="Yamagata H."/>
            <person name="Yamamoto M."/>
            <person name="Yamamoto S."/>
            <person name="Yamane H."/>
            <person name="Yoshiki S."/>
            <person name="Yoshihara R."/>
            <person name="Yukawa K."/>
            <person name="Zhong H."/>
            <person name="Yano M."/>
            <person name="Yuan Q."/>
            <person name="Ouyang S."/>
            <person name="Liu J."/>
            <person name="Jones K.M."/>
            <person name="Gansberger K."/>
            <person name="Moffat K."/>
            <person name="Hill J."/>
            <person name="Bera J."/>
            <person name="Fadrosh D."/>
            <person name="Jin S."/>
            <person name="Johri S."/>
            <person name="Kim M."/>
            <person name="Overton L."/>
            <person name="Reardon M."/>
            <person name="Tsitrin T."/>
            <person name="Vuong H."/>
            <person name="Weaver B."/>
            <person name="Ciecko A."/>
            <person name="Tallon L."/>
            <person name="Jackson J."/>
            <person name="Pai G."/>
            <person name="Aken S.V."/>
            <person name="Utterback T."/>
            <person name="Reidmuller S."/>
            <person name="Feldblyum T."/>
            <person name="Hsiao J."/>
            <person name="Zismann V."/>
            <person name="Iobst S."/>
            <person name="de Vazeille A.R."/>
            <person name="Buell C.R."/>
            <person name="Ying K."/>
            <person name="Li Y."/>
            <person name="Lu T."/>
            <person name="Huang Y."/>
            <person name="Zhao Q."/>
            <person name="Feng Q."/>
            <person name="Zhang L."/>
            <person name="Zhu J."/>
            <person name="Weng Q."/>
            <person name="Mu J."/>
            <person name="Lu Y."/>
            <person name="Fan D."/>
            <person name="Liu Y."/>
            <person name="Guan J."/>
            <person name="Zhang Y."/>
            <person name="Yu S."/>
            <person name="Liu X."/>
            <person name="Zhang Y."/>
            <person name="Hong G."/>
            <person name="Han B."/>
            <person name="Choisne N."/>
            <person name="Demange N."/>
            <person name="Orjeda G."/>
            <person name="Samain S."/>
            <person name="Cattolico L."/>
            <person name="Pelletier E."/>
            <person name="Couloux A."/>
            <person name="Segurens B."/>
            <person name="Wincker P."/>
            <person name="D'Hont A."/>
            <person name="Scarpelli C."/>
            <person name="Weissenbach J."/>
            <person name="Salanoubat M."/>
            <person name="Quetier F."/>
            <person name="Yu Y."/>
            <person name="Kim H.R."/>
            <person name="Rambo T."/>
            <person name="Currie J."/>
            <person name="Collura K."/>
            <person name="Luo M."/>
            <person name="Yang T."/>
            <person name="Ammiraju J.S.S."/>
            <person name="Engler F."/>
            <person name="Soderlund C."/>
            <person name="Wing R.A."/>
            <person name="Palmer L.E."/>
            <person name="de la Bastide M."/>
            <person name="Spiegel L."/>
            <person name="Nascimento L."/>
            <person name="Zutavern T."/>
            <person name="O'Shaughnessy A."/>
            <person name="Dike S."/>
            <person name="Dedhia N."/>
            <person name="Preston R."/>
            <person name="Balija V."/>
            <person name="McCombie W.R."/>
            <person name="Chow T."/>
            <person name="Chen H."/>
            <person name="Chung M."/>
            <person name="Chen C."/>
            <person name="Shaw J."/>
            <person name="Wu H."/>
            <person name="Hsiao K."/>
            <person name="Chao Y."/>
            <person name="Chu M."/>
            <person name="Cheng C."/>
            <person name="Hour A."/>
            <person name="Lee P."/>
            <person name="Lin S."/>
            <person name="Lin Y."/>
            <person name="Liou J."/>
            <person name="Liu S."/>
            <person name="Hsing Y."/>
            <person name="Raghuvanshi S."/>
            <person name="Mohanty A."/>
            <person name="Bharti A.K."/>
            <person name="Gaur A."/>
            <person name="Gupta V."/>
            <person name="Kumar D."/>
            <person name="Ravi V."/>
            <person name="Vij S."/>
            <person name="Kapur A."/>
            <person name="Khurana P."/>
            <person name="Khurana P."/>
            <person name="Khurana J.P."/>
            <person name="Tyagi A.K."/>
            <person name="Gaikwad K."/>
            <person name="Singh A."/>
            <person name="Dalal V."/>
            <person name="Srivastava S."/>
            <person name="Dixit A."/>
            <person name="Pal A.K."/>
            <person name="Ghazi I.A."/>
            <person name="Yadav M."/>
            <person name="Pandit A."/>
            <person name="Bhargava A."/>
            <person name="Sureshbabu K."/>
            <person name="Batra K."/>
            <person name="Sharma T.R."/>
            <person name="Mohapatra T."/>
            <person name="Singh N.K."/>
            <person name="Messing J."/>
            <person name="Nelson A.B."/>
            <person name="Fuks G."/>
            <person name="Kavchok S."/>
            <person name="Keizer G."/>
            <person name="Linton E."/>
            <person name="Llaca V."/>
            <person name="Song R."/>
            <person name="Tanyolac B."/>
            <person name="Young S."/>
            <person name="Ho-Il K."/>
            <person name="Hahn J.H."/>
            <person name="Sangsakoo G."/>
            <person name="Vanavichit A."/>
            <person name="de Mattos Luiz.A.T."/>
            <person name="Zimmer P.D."/>
            <person name="Malone G."/>
            <person name="Dellagostin O."/>
            <person name="de Oliveira A.C."/>
            <person name="Bevan M."/>
            <person name="Bancroft I."/>
            <person name="Minx P."/>
            <person name="Cordum H."/>
            <person name="Wilson R."/>
            <person name="Cheng Z."/>
            <person name="Jin W."/>
            <person name="Jiang J."/>
            <person name="Leong S.A."/>
            <person name="Iwama H."/>
            <person name="Gojobori T."/>
            <person name="Itoh T."/>
            <person name="Niimura Y."/>
            <person name="Fujii Y."/>
            <person name="Habara T."/>
            <person name="Sakai H."/>
            <person name="Sato Y."/>
            <person name="Wilson G."/>
            <person name="Kumar K."/>
            <person name="McCouch S."/>
            <person name="Juretic N."/>
            <person name="Hoen D."/>
            <person name="Wright S."/>
            <person name="Bruskiewich R."/>
            <person name="Bureau T."/>
            <person name="Miyao A."/>
            <person name="Hirochika H."/>
            <person name="Nishikawa T."/>
            <person name="Kadowaki K."/>
            <person name="Sugiura M."/>
            <person name="Burr B."/>
            <person name="Sasaki T."/>
        </authorList>
    </citation>
    <scope>NUCLEOTIDE SEQUENCE [LARGE SCALE GENOMIC DNA]</scope>
    <source>
        <strain evidence="4">cv. Nipponbare</strain>
    </source>
</reference>
<dbReference type="Proteomes" id="UP000000763">
    <property type="component" value="Chromosome 6"/>
</dbReference>
<evidence type="ECO:0000313" key="3">
    <source>
        <dbReference type="EMBL" id="BAD62151.1"/>
    </source>
</evidence>
<dbReference type="AlphaFoldDB" id="Q5Z543"/>